<evidence type="ECO:0000256" key="2">
    <source>
        <dbReference type="ARBA" id="ARBA00006375"/>
    </source>
</evidence>
<comment type="caution">
    <text evidence="18">The sequence shown here is derived from an EMBL/GenBank/DDBJ whole genome shotgun (WGS) entry which is preliminary data.</text>
</comment>
<reference evidence="18" key="1">
    <citation type="submission" date="2023-05" db="EMBL/GenBank/DDBJ databases">
        <title>Nepenthes gracilis genome sequencing.</title>
        <authorList>
            <person name="Fukushima K."/>
        </authorList>
    </citation>
    <scope>NUCLEOTIDE SEQUENCE</scope>
    <source>
        <strain evidence="18">SING2019-196</strain>
    </source>
</reference>
<dbReference type="GO" id="GO:0005743">
    <property type="term" value="C:mitochondrial inner membrane"/>
    <property type="evidence" value="ECO:0007669"/>
    <property type="project" value="UniProtKB-SubCell"/>
</dbReference>
<gene>
    <name evidence="18" type="ORF">Nepgr_009078</name>
</gene>
<evidence type="ECO:0000256" key="6">
    <source>
        <dbReference type="ARBA" id="ARBA00022692"/>
    </source>
</evidence>
<feature type="transmembrane region" description="Helical" evidence="16">
    <location>
        <begin position="97"/>
        <end position="116"/>
    </location>
</feature>
<evidence type="ECO:0000256" key="1">
    <source>
        <dbReference type="ARBA" id="ARBA00004448"/>
    </source>
</evidence>
<comment type="subcellular location">
    <subcellularLocation>
        <location evidence="16">Membrane</location>
        <topology evidence="16">Multi-pass membrane protein</topology>
    </subcellularLocation>
    <subcellularLocation>
        <location evidence="1">Mitochondrion inner membrane</location>
        <topology evidence="1">Multi-pass membrane protein</topology>
    </subcellularLocation>
</comment>
<evidence type="ECO:0000256" key="13">
    <source>
        <dbReference type="ARBA" id="ARBA00045250"/>
    </source>
</evidence>
<proteinExistence type="inferred from homology"/>
<evidence type="ECO:0000313" key="19">
    <source>
        <dbReference type="Proteomes" id="UP001279734"/>
    </source>
</evidence>
<feature type="repeat" description="Solcar" evidence="14">
    <location>
        <begin position="34"/>
        <end position="126"/>
    </location>
</feature>
<comment type="similarity">
    <text evidence="2 15">Belongs to the mitochondrial carrier (TC 2.A.29) family.</text>
</comment>
<organism evidence="18 19">
    <name type="scientific">Nepenthes gracilis</name>
    <name type="common">Slender pitcher plant</name>
    <dbReference type="NCBI Taxonomy" id="150966"/>
    <lineage>
        <taxon>Eukaryota</taxon>
        <taxon>Viridiplantae</taxon>
        <taxon>Streptophyta</taxon>
        <taxon>Embryophyta</taxon>
        <taxon>Tracheophyta</taxon>
        <taxon>Spermatophyta</taxon>
        <taxon>Magnoliopsida</taxon>
        <taxon>eudicotyledons</taxon>
        <taxon>Gunneridae</taxon>
        <taxon>Pentapetalae</taxon>
        <taxon>Caryophyllales</taxon>
        <taxon>Nepenthaceae</taxon>
        <taxon>Nepenthes</taxon>
    </lineage>
</organism>
<dbReference type="PRINTS" id="PR00926">
    <property type="entry name" value="MITOCARRIER"/>
</dbReference>
<evidence type="ECO:0000256" key="4">
    <source>
        <dbReference type="ARBA" id="ARBA00022448"/>
    </source>
</evidence>
<keyword evidence="11 14" id="KW-0472">Membrane</keyword>
<name>A0AAD3SA15_NEPGR</name>
<dbReference type="Gene3D" id="1.50.40.10">
    <property type="entry name" value="Mitochondrial carrier domain"/>
    <property type="match status" value="1"/>
</dbReference>
<dbReference type="AlphaFoldDB" id="A0AAD3SA15"/>
<keyword evidence="9 16" id="KW-1133">Transmembrane helix</keyword>
<dbReference type="PROSITE" id="PS50920">
    <property type="entry name" value="SOLCAR"/>
    <property type="match status" value="1"/>
</dbReference>
<dbReference type="InterPro" id="IPR023395">
    <property type="entry name" value="MCP_dom_sf"/>
</dbReference>
<keyword evidence="5" id="KW-0050">Antiport</keyword>
<dbReference type="PRINTS" id="PR00927">
    <property type="entry name" value="ADPTRNSLCASE"/>
</dbReference>
<dbReference type="Pfam" id="PF00153">
    <property type="entry name" value="Mito_carr"/>
    <property type="match status" value="1"/>
</dbReference>
<evidence type="ECO:0000256" key="9">
    <source>
        <dbReference type="ARBA" id="ARBA00022989"/>
    </source>
</evidence>
<feature type="transmembrane region" description="Helical" evidence="16">
    <location>
        <begin position="32"/>
        <end position="55"/>
    </location>
</feature>
<evidence type="ECO:0000256" key="7">
    <source>
        <dbReference type="ARBA" id="ARBA00022737"/>
    </source>
</evidence>
<evidence type="ECO:0000256" key="11">
    <source>
        <dbReference type="ARBA" id="ARBA00023136"/>
    </source>
</evidence>
<dbReference type="PANTHER" id="PTHR45635:SF14">
    <property type="entry name" value="ADP_ATP TRANSLOCASE"/>
    <property type="match status" value="1"/>
</dbReference>
<feature type="transmembrane region" description="Helical" evidence="16">
    <location>
        <begin position="318"/>
        <end position="342"/>
    </location>
</feature>
<dbReference type="Pfam" id="PF13962">
    <property type="entry name" value="PGG"/>
    <property type="match status" value="1"/>
</dbReference>
<keyword evidence="8" id="KW-0999">Mitochondrion inner membrane</keyword>
<keyword evidence="7" id="KW-0677">Repeat</keyword>
<evidence type="ECO:0000256" key="14">
    <source>
        <dbReference type="PROSITE-ProRule" id="PRU00282"/>
    </source>
</evidence>
<comment type="catalytic activity">
    <reaction evidence="12">
        <text>ADP(in) + ATP(out) = ADP(out) + ATP(in)</text>
        <dbReference type="Rhea" id="RHEA:34999"/>
        <dbReference type="ChEBI" id="CHEBI:30616"/>
        <dbReference type="ChEBI" id="CHEBI:456216"/>
    </reaction>
    <physiologicalReaction direction="left-to-right" evidence="12">
        <dbReference type="Rhea" id="RHEA:35000"/>
    </physiologicalReaction>
</comment>
<sequence length="439" mass="47990">MRCEQLCFLICVLGNYDYFKRLFNFKKDKDGYWKWFAGNLASGGAAGASSLFFVYSLDYARTRLANDAKSAKKGGERQFNGLIDVYRKTLASDGIAGLYRGFSISCIGIIVYRGLYFGMYDSLKPVVLVGSLQDSFLASFLLGWGITIGVGLASYPIDTTIDFLTKIASIDVNAKNVFGLTALDLLEMRLKDASGDYLNIGRLLQHAGAVNSRSNVSSETTGAASNTMSTVAGCSTLREILDRFLSKQEKWHKKEERNGRLESHRNAIMIAASLFAAAAFQAGSNPPGGFYQDTLISNDTCTTSHFPGQSILADNDPWSYQIISIANATAFFISSCIFLLLLSGLPLKNKVCTGILMVAAWIAIVAVGFSFLITTRATAGHAYEIYVMLPSIFVAYYTIIGIIVLGHIGRFLVKMVRRCWRKHRSSSSSTNAPANRGSV</sequence>
<dbReference type="InterPro" id="IPR026961">
    <property type="entry name" value="PGG_dom"/>
</dbReference>
<dbReference type="GO" id="GO:0140021">
    <property type="term" value="P:mitochondrial ADP transmembrane transport"/>
    <property type="evidence" value="ECO:0007669"/>
    <property type="project" value="InterPro"/>
</dbReference>
<evidence type="ECO:0000256" key="8">
    <source>
        <dbReference type="ARBA" id="ARBA00022792"/>
    </source>
</evidence>
<dbReference type="EMBL" id="BSYO01000007">
    <property type="protein sequence ID" value="GMH07238.1"/>
    <property type="molecule type" value="Genomic_DNA"/>
</dbReference>
<protein>
    <recommendedName>
        <fullName evidence="16">ADP/ATP translocase</fullName>
    </recommendedName>
    <alternativeName>
        <fullName evidence="16">ADP,ATP carrier protein</fullName>
    </alternativeName>
</protein>
<feature type="transmembrane region" description="Helical" evidence="16">
    <location>
        <begin position="385"/>
        <end position="413"/>
    </location>
</feature>
<keyword evidence="6 14" id="KW-0812">Transmembrane</keyword>
<comment type="caution">
    <text evidence="16">Lacks conserved residue(s) required for the propagation of feature annotation.</text>
</comment>
<keyword evidence="4 15" id="KW-0813">Transport</keyword>
<dbReference type="Proteomes" id="UP001279734">
    <property type="component" value="Unassembled WGS sequence"/>
</dbReference>
<evidence type="ECO:0000256" key="5">
    <source>
        <dbReference type="ARBA" id="ARBA00022449"/>
    </source>
</evidence>
<feature type="domain" description="PGG" evidence="17">
    <location>
        <begin position="260"/>
        <end position="375"/>
    </location>
</feature>
<dbReference type="GO" id="GO:1990544">
    <property type="term" value="P:mitochondrial ATP transmembrane transport"/>
    <property type="evidence" value="ECO:0007669"/>
    <property type="project" value="InterPro"/>
</dbReference>
<evidence type="ECO:0000256" key="12">
    <source>
        <dbReference type="ARBA" id="ARBA00024143"/>
    </source>
</evidence>
<comment type="function">
    <text evidence="13">ADP:ATP antiporter that mediates import of ADP into the mitochondrial matrix for ATP synthesis, and export of ATP out to fuel the cell. Cycles between the cytoplasmic-open state (c-state) and the matrix-open state (m-state): operates by the alternating access mechanism with a single substrate-binding site intermittently exposed to either the cytosolic (c-state) or matrix (m-state) side of the inner mitochondrial membrane.</text>
</comment>
<keyword evidence="19" id="KW-1185">Reference proteome</keyword>
<evidence type="ECO:0000256" key="3">
    <source>
        <dbReference type="ARBA" id="ARBA00011245"/>
    </source>
</evidence>
<accession>A0AAD3SA15</accession>
<evidence type="ECO:0000259" key="17">
    <source>
        <dbReference type="Pfam" id="PF13962"/>
    </source>
</evidence>
<feature type="transmembrane region" description="Helical" evidence="16">
    <location>
        <begin position="267"/>
        <end position="284"/>
    </location>
</feature>
<dbReference type="InterPro" id="IPR002067">
    <property type="entry name" value="MCP"/>
</dbReference>
<dbReference type="GO" id="GO:0005471">
    <property type="term" value="F:ATP:ADP antiporter activity"/>
    <property type="evidence" value="ECO:0007669"/>
    <property type="project" value="UniProtKB-UniRule"/>
</dbReference>
<feature type="transmembrane region" description="Helical" evidence="16">
    <location>
        <begin position="136"/>
        <end position="157"/>
    </location>
</feature>
<comment type="subunit">
    <text evidence="3 16">Monomer.</text>
</comment>
<dbReference type="PANTHER" id="PTHR45635">
    <property type="entry name" value="ADP,ATP CARRIER PROTEIN 1-RELATED-RELATED"/>
    <property type="match status" value="1"/>
</dbReference>
<evidence type="ECO:0000256" key="15">
    <source>
        <dbReference type="RuleBase" id="RU000488"/>
    </source>
</evidence>
<evidence type="ECO:0000256" key="16">
    <source>
        <dbReference type="RuleBase" id="RU368008"/>
    </source>
</evidence>
<dbReference type="InterPro" id="IPR018108">
    <property type="entry name" value="MCP_transmembrane"/>
</dbReference>
<evidence type="ECO:0000313" key="18">
    <source>
        <dbReference type="EMBL" id="GMH07238.1"/>
    </source>
</evidence>
<keyword evidence="10" id="KW-0496">Mitochondrion</keyword>
<dbReference type="SUPFAM" id="SSF103506">
    <property type="entry name" value="Mitochondrial carrier"/>
    <property type="match status" value="1"/>
</dbReference>
<evidence type="ECO:0000256" key="10">
    <source>
        <dbReference type="ARBA" id="ARBA00023128"/>
    </source>
</evidence>
<comment type="function">
    <text evidence="16">Catalyzes the exchange of ADP and ATP across the membrane.</text>
</comment>
<feature type="transmembrane region" description="Helical" evidence="16">
    <location>
        <begin position="354"/>
        <end position="373"/>
    </location>
</feature>
<dbReference type="InterPro" id="IPR002113">
    <property type="entry name" value="ADT_euk_type"/>
</dbReference>